<dbReference type="AlphaFoldDB" id="A0A9N9XMD8"/>
<feature type="compositionally biased region" description="Basic and acidic residues" evidence="3">
    <location>
        <begin position="40"/>
        <end position="54"/>
    </location>
</feature>
<dbReference type="EMBL" id="OU900095">
    <property type="protein sequence ID" value="CAG9858252.1"/>
    <property type="molecule type" value="Genomic_DNA"/>
</dbReference>
<evidence type="ECO:0000313" key="6">
    <source>
        <dbReference type="Proteomes" id="UP001153712"/>
    </source>
</evidence>
<evidence type="ECO:0000256" key="3">
    <source>
        <dbReference type="SAM" id="MobiDB-lite"/>
    </source>
</evidence>
<evidence type="ECO:0000256" key="2">
    <source>
        <dbReference type="PROSITE-ProRule" id="PRU00497"/>
    </source>
</evidence>
<keyword evidence="4" id="KW-0732">Signal</keyword>
<dbReference type="GO" id="GO:0042302">
    <property type="term" value="F:structural constituent of cuticle"/>
    <property type="evidence" value="ECO:0007669"/>
    <property type="project" value="UniProtKB-UniRule"/>
</dbReference>
<dbReference type="PROSITE" id="PS51155">
    <property type="entry name" value="CHIT_BIND_RR_2"/>
    <property type="match status" value="1"/>
</dbReference>
<dbReference type="InterPro" id="IPR000618">
    <property type="entry name" value="Insect_cuticle"/>
</dbReference>
<dbReference type="OrthoDB" id="7255276at2759"/>
<dbReference type="Pfam" id="PF00379">
    <property type="entry name" value="Chitin_bind_4"/>
    <property type="match status" value="1"/>
</dbReference>
<dbReference type="PRINTS" id="PR00947">
    <property type="entry name" value="CUTICLE"/>
</dbReference>
<feature type="region of interest" description="Disordered" evidence="3">
    <location>
        <begin position="24"/>
        <end position="87"/>
    </location>
</feature>
<organism evidence="5 6">
    <name type="scientific">Phyllotreta striolata</name>
    <name type="common">Striped flea beetle</name>
    <name type="synonym">Crioceris striolata</name>
    <dbReference type="NCBI Taxonomy" id="444603"/>
    <lineage>
        <taxon>Eukaryota</taxon>
        <taxon>Metazoa</taxon>
        <taxon>Ecdysozoa</taxon>
        <taxon>Arthropoda</taxon>
        <taxon>Hexapoda</taxon>
        <taxon>Insecta</taxon>
        <taxon>Pterygota</taxon>
        <taxon>Neoptera</taxon>
        <taxon>Endopterygota</taxon>
        <taxon>Coleoptera</taxon>
        <taxon>Polyphaga</taxon>
        <taxon>Cucujiformia</taxon>
        <taxon>Chrysomeloidea</taxon>
        <taxon>Chrysomelidae</taxon>
        <taxon>Galerucinae</taxon>
        <taxon>Alticini</taxon>
        <taxon>Phyllotreta</taxon>
    </lineage>
</organism>
<evidence type="ECO:0000256" key="4">
    <source>
        <dbReference type="SAM" id="SignalP"/>
    </source>
</evidence>
<name>A0A9N9XMD8_PHYSR</name>
<dbReference type="Proteomes" id="UP001153712">
    <property type="component" value="Chromosome 2"/>
</dbReference>
<evidence type="ECO:0000256" key="1">
    <source>
        <dbReference type="ARBA" id="ARBA00022460"/>
    </source>
</evidence>
<dbReference type="PROSITE" id="PS00233">
    <property type="entry name" value="CHIT_BIND_RR_1"/>
    <property type="match status" value="1"/>
</dbReference>
<proteinExistence type="predicted"/>
<feature type="chain" id="PRO_5040328122" evidence="4">
    <location>
        <begin position="19"/>
        <end position="196"/>
    </location>
</feature>
<keyword evidence="1 2" id="KW-0193">Cuticle</keyword>
<accession>A0A9N9XMD8</accession>
<sequence>MLLKAVIFAFLLLAFASALPQRSNLRSKASSKTTNVGSTSDKELDTSESRRTNQYEDQYDQSKQYNYNEEYDRENQGSRNRRQQYQDSRNAYITRYDFDTEGYGQYNYNVSQSDGIYNEQHGEVENQGTDDESSRVYGYYAYPGPDGVYYYVEYVADKDGFRPAGDHIPKSASVGKVGQLGIPSAALASLAGGGLG</sequence>
<gene>
    <name evidence="5" type="ORF">PHYEVI_LOCUS4642</name>
</gene>
<keyword evidence="6" id="KW-1185">Reference proteome</keyword>
<reference evidence="5" key="1">
    <citation type="submission" date="2022-01" db="EMBL/GenBank/DDBJ databases">
        <authorList>
            <person name="King R."/>
        </authorList>
    </citation>
    <scope>NUCLEOTIDE SEQUENCE</scope>
</reference>
<evidence type="ECO:0000313" key="5">
    <source>
        <dbReference type="EMBL" id="CAG9858252.1"/>
    </source>
</evidence>
<feature type="compositionally biased region" description="Polar residues" evidence="3">
    <location>
        <begin position="24"/>
        <end position="39"/>
    </location>
</feature>
<feature type="signal peptide" evidence="4">
    <location>
        <begin position="1"/>
        <end position="18"/>
    </location>
</feature>
<dbReference type="InterPro" id="IPR031311">
    <property type="entry name" value="CHIT_BIND_RR_consensus"/>
</dbReference>
<protein>
    <submittedName>
        <fullName evidence="5">Uncharacterized protein</fullName>
    </submittedName>
</protein>